<sequence length="298" mass="32560">MARSRIKWQGTVAGSLMFAPYFILLVAFGIVPVVMALVTSLQPSRLNLGGGFANYLTVLQDFRFLPALINVAVFVLIYVPLMVIVVSLMSLLLDAVRSRWTVGLRAAYIVPAAISGAVSILVWYFMLEPTYSPYRDLLHAVGITEGSQIWAKPNLMLIFVMMAFATGAGNWIIVQYGSLQSIPDEILEAARIDGANGAQIALKIKLPLIRKYLVYMAILTFAAGLQVFVEPYLISSSVYTGLAKDWSLNQLSYAFAFESGDLAAASALSLMLLAVCVIFALIAIFKTDFFDESGVTKK</sequence>
<dbReference type="CDD" id="cd06261">
    <property type="entry name" value="TM_PBP2"/>
    <property type="match status" value="1"/>
</dbReference>
<dbReference type="InterPro" id="IPR035906">
    <property type="entry name" value="MetI-like_sf"/>
</dbReference>
<evidence type="ECO:0000256" key="2">
    <source>
        <dbReference type="ARBA" id="ARBA00022448"/>
    </source>
</evidence>
<dbReference type="InterPro" id="IPR050809">
    <property type="entry name" value="UgpAE/MalFG_permease"/>
</dbReference>
<dbReference type="SUPFAM" id="SSF161098">
    <property type="entry name" value="MetI-like"/>
    <property type="match status" value="1"/>
</dbReference>
<feature type="transmembrane region" description="Helical" evidence="7">
    <location>
        <begin position="105"/>
        <end position="126"/>
    </location>
</feature>
<reference evidence="9 10" key="1">
    <citation type="submission" date="2019-02" db="EMBL/GenBank/DDBJ databases">
        <title>Sequencing the genomes of 1000 actinobacteria strains.</title>
        <authorList>
            <person name="Klenk H.-P."/>
        </authorList>
    </citation>
    <scope>NUCLEOTIDE SEQUENCE [LARGE SCALE GENOMIC DNA]</scope>
    <source>
        <strain evidence="9 10">DSM 18319</strain>
    </source>
</reference>
<keyword evidence="6 7" id="KW-0472">Membrane</keyword>
<dbReference type="PANTHER" id="PTHR43227">
    <property type="entry name" value="BLL4140 PROTEIN"/>
    <property type="match status" value="1"/>
</dbReference>
<evidence type="ECO:0000256" key="1">
    <source>
        <dbReference type="ARBA" id="ARBA00004651"/>
    </source>
</evidence>
<accession>A0A4Q8ASR0</accession>
<organism evidence="9 10">
    <name type="scientific">Microterricola gilva</name>
    <dbReference type="NCBI Taxonomy" id="393267"/>
    <lineage>
        <taxon>Bacteria</taxon>
        <taxon>Bacillati</taxon>
        <taxon>Actinomycetota</taxon>
        <taxon>Actinomycetes</taxon>
        <taxon>Micrococcales</taxon>
        <taxon>Microbacteriaceae</taxon>
        <taxon>Microterricola</taxon>
    </lineage>
</organism>
<comment type="subcellular location">
    <subcellularLocation>
        <location evidence="1">Cell membrane</location>
        <topology evidence="1">Multi-pass membrane protein</topology>
    </subcellularLocation>
</comment>
<dbReference type="GO" id="GO:0055085">
    <property type="term" value="P:transmembrane transport"/>
    <property type="evidence" value="ECO:0007669"/>
    <property type="project" value="InterPro"/>
</dbReference>
<proteinExistence type="predicted"/>
<evidence type="ECO:0000313" key="10">
    <source>
        <dbReference type="Proteomes" id="UP000291483"/>
    </source>
</evidence>
<dbReference type="PANTHER" id="PTHR43227:SF8">
    <property type="entry name" value="DIACETYLCHITOBIOSE UPTAKE SYSTEM PERMEASE PROTEIN DASB"/>
    <property type="match status" value="1"/>
</dbReference>
<dbReference type="RefSeq" id="WP_130507184.1">
    <property type="nucleotide sequence ID" value="NZ_SHLC01000001.1"/>
</dbReference>
<dbReference type="Proteomes" id="UP000291483">
    <property type="component" value="Unassembled WGS sequence"/>
</dbReference>
<comment type="caution">
    <text evidence="9">The sequence shown here is derived from an EMBL/GenBank/DDBJ whole genome shotgun (WGS) entry which is preliminary data.</text>
</comment>
<dbReference type="EMBL" id="SHLC01000001">
    <property type="protein sequence ID" value="RZU67089.1"/>
    <property type="molecule type" value="Genomic_DNA"/>
</dbReference>
<protein>
    <submittedName>
        <fullName evidence="9">Carbohydrate ABC transporter membrane protein 1 (CUT1 family)</fullName>
    </submittedName>
</protein>
<keyword evidence="10" id="KW-1185">Reference proteome</keyword>
<dbReference type="GO" id="GO:0005886">
    <property type="term" value="C:plasma membrane"/>
    <property type="evidence" value="ECO:0007669"/>
    <property type="project" value="UniProtKB-SubCell"/>
</dbReference>
<feature type="transmembrane region" description="Helical" evidence="7">
    <location>
        <begin position="262"/>
        <end position="285"/>
    </location>
</feature>
<name>A0A4Q8ASR0_9MICO</name>
<feature type="transmembrane region" description="Helical" evidence="7">
    <location>
        <begin position="155"/>
        <end position="174"/>
    </location>
</feature>
<dbReference type="Gene3D" id="1.10.3720.10">
    <property type="entry name" value="MetI-like"/>
    <property type="match status" value="1"/>
</dbReference>
<evidence type="ECO:0000256" key="5">
    <source>
        <dbReference type="ARBA" id="ARBA00022989"/>
    </source>
</evidence>
<keyword evidence="5 7" id="KW-1133">Transmembrane helix</keyword>
<evidence type="ECO:0000256" key="3">
    <source>
        <dbReference type="ARBA" id="ARBA00022475"/>
    </source>
</evidence>
<dbReference type="PROSITE" id="PS50928">
    <property type="entry name" value="ABC_TM1"/>
    <property type="match status" value="1"/>
</dbReference>
<dbReference type="OrthoDB" id="3210259at2"/>
<feature type="transmembrane region" description="Helical" evidence="7">
    <location>
        <begin position="67"/>
        <end position="93"/>
    </location>
</feature>
<evidence type="ECO:0000256" key="7">
    <source>
        <dbReference type="SAM" id="Phobius"/>
    </source>
</evidence>
<keyword evidence="4 7" id="KW-0812">Transmembrane</keyword>
<keyword evidence="2" id="KW-0813">Transport</keyword>
<evidence type="ECO:0000256" key="6">
    <source>
        <dbReference type="ARBA" id="ARBA00023136"/>
    </source>
</evidence>
<evidence type="ECO:0000256" key="4">
    <source>
        <dbReference type="ARBA" id="ARBA00022692"/>
    </source>
</evidence>
<feature type="transmembrane region" description="Helical" evidence="7">
    <location>
        <begin position="12"/>
        <end position="38"/>
    </location>
</feature>
<dbReference type="AlphaFoldDB" id="A0A4Q8ASR0"/>
<feature type="domain" description="ABC transmembrane type-1" evidence="8">
    <location>
        <begin position="68"/>
        <end position="283"/>
    </location>
</feature>
<evidence type="ECO:0000313" key="9">
    <source>
        <dbReference type="EMBL" id="RZU67089.1"/>
    </source>
</evidence>
<evidence type="ECO:0000259" key="8">
    <source>
        <dbReference type="PROSITE" id="PS50928"/>
    </source>
</evidence>
<gene>
    <name evidence="9" type="ORF">EV379_3466</name>
</gene>
<dbReference type="InterPro" id="IPR000515">
    <property type="entry name" value="MetI-like"/>
</dbReference>
<keyword evidence="3" id="KW-1003">Cell membrane</keyword>
<feature type="transmembrane region" description="Helical" evidence="7">
    <location>
        <begin position="212"/>
        <end position="229"/>
    </location>
</feature>